<reference evidence="3" key="1">
    <citation type="submission" date="2020-07" db="EMBL/GenBank/DDBJ databases">
        <title>Huge and variable diversity of episymbiotic CPR bacteria and DPANN archaea in groundwater ecosystems.</title>
        <authorList>
            <person name="He C.Y."/>
            <person name="Keren R."/>
            <person name="Whittaker M."/>
            <person name="Farag I.F."/>
            <person name="Doudna J."/>
            <person name="Cate J.H.D."/>
            <person name="Banfield J.F."/>
        </authorList>
    </citation>
    <scope>NUCLEOTIDE SEQUENCE</scope>
    <source>
        <strain evidence="3">NC_groundwater_193_Ag_S-0.1um_51_7</strain>
    </source>
</reference>
<organism evidence="3 4">
    <name type="scientific">Candidatus Sungiibacteriota bacterium</name>
    <dbReference type="NCBI Taxonomy" id="2750080"/>
    <lineage>
        <taxon>Bacteria</taxon>
        <taxon>Candidatus Sungiibacteriota</taxon>
    </lineage>
</organism>
<comment type="caution">
    <text evidence="3">The sequence shown here is derived from an EMBL/GenBank/DDBJ whole genome shotgun (WGS) entry which is preliminary data.</text>
</comment>
<dbReference type="InterPro" id="IPR050239">
    <property type="entry name" value="Sigma-70_RNA_pol_init_factors"/>
</dbReference>
<dbReference type="InterPro" id="IPR038087">
    <property type="entry name" value="RNAP_delta_N_dom_sf"/>
</dbReference>
<dbReference type="InterPro" id="IPR036388">
    <property type="entry name" value="WH-like_DNA-bd_sf"/>
</dbReference>
<proteinExistence type="predicted"/>
<dbReference type="Gene3D" id="1.10.10.10">
    <property type="entry name" value="Winged helix-like DNA-binding domain superfamily/Winged helix DNA-binding domain"/>
    <property type="match status" value="1"/>
</dbReference>
<dbReference type="PRINTS" id="PR00046">
    <property type="entry name" value="SIGMA70FCT"/>
</dbReference>
<feature type="domain" description="HTH HARE-type" evidence="2">
    <location>
        <begin position="221"/>
        <end position="286"/>
    </location>
</feature>
<accession>A0A931SBF5</accession>
<dbReference type="PANTHER" id="PTHR30603:SF47">
    <property type="entry name" value="RNA POLYMERASE SIGMA FACTOR SIGD, CHLOROPLASTIC"/>
    <property type="match status" value="1"/>
</dbReference>
<gene>
    <name evidence="3" type="ORF">HYT40_01500</name>
</gene>
<dbReference type="Pfam" id="PF04545">
    <property type="entry name" value="Sigma70_r4"/>
    <property type="match status" value="1"/>
</dbReference>
<dbReference type="Pfam" id="PF05066">
    <property type="entry name" value="HARE-HTH"/>
    <property type="match status" value="1"/>
</dbReference>
<dbReference type="PANTHER" id="PTHR30603">
    <property type="entry name" value="RNA POLYMERASE SIGMA FACTOR RPO"/>
    <property type="match status" value="1"/>
</dbReference>
<dbReference type="Proteomes" id="UP000724148">
    <property type="component" value="Unassembled WGS sequence"/>
</dbReference>
<dbReference type="Gene3D" id="1.10.10.1250">
    <property type="entry name" value="RNA polymerase, subunit delta, N-terminal domain"/>
    <property type="match status" value="1"/>
</dbReference>
<evidence type="ECO:0000259" key="2">
    <source>
        <dbReference type="PROSITE" id="PS51913"/>
    </source>
</evidence>
<keyword evidence="1" id="KW-0804">Transcription</keyword>
<dbReference type="AlphaFoldDB" id="A0A931SBF5"/>
<protein>
    <recommendedName>
        <fullName evidence="2">HTH HARE-type domain-containing protein</fullName>
    </recommendedName>
</protein>
<dbReference type="InterPro" id="IPR007759">
    <property type="entry name" value="Asxl_HARE-HTH"/>
</dbReference>
<dbReference type="InterPro" id="IPR000943">
    <property type="entry name" value="RNA_pol_sigma70"/>
</dbReference>
<evidence type="ECO:0000313" key="4">
    <source>
        <dbReference type="Proteomes" id="UP000724148"/>
    </source>
</evidence>
<sequence length="349" mass="39681">MLQPIKVALKPREVTQRLLKEIENKRVREVLERRFGLKDGKRETLEAIGTSYGITRERVRQIEADGLRVLARPAVYGLAESVFRALEDHLEEHGHIAREEQLLESVAGERERAPAAFLLTVGKQFQKAPETEKHYDHWYTRKEAKAAAEKILAEVVRDLGERKSPVNAEALSGILGTHAERVLGAKPKEQVLQTYLGISKLIAQNPYGEYGLVSWPTIRPKGVRDKSYVVLQKAGKPMHFREVANAINTMQWTKKPAHPQTVHNELIKASDRFVLVGRGLYALREWGYTPGTVSDVMQEILKDAKGPLPKEEMVKRVLEKRFVKANTILLNLQNRSLFQKTPEGKYFLV</sequence>
<dbReference type="EMBL" id="JACOZA010000038">
    <property type="protein sequence ID" value="MBI2096813.1"/>
    <property type="molecule type" value="Genomic_DNA"/>
</dbReference>
<dbReference type="InterPro" id="IPR013324">
    <property type="entry name" value="RNA_pol_sigma_r3/r4-like"/>
</dbReference>
<dbReference type="PROSITE" id="PS51913">
    <property type="entry name" value="HTH_HARE"/>
    <property type="match status" value="1"/>
</dbReference>
<dbReference type="GO" id="GO:0003700">
    <property type="term" value="F:DNA-binding transcription factor activity"/>
    <property type="evidence" value="ECO:0007669"/>
    <property type="project" value="InterPro"/>
</dbReference>
<evidence type="ECO:0000313" key="3">
    <source>
        <dbReference type="EMBL" id="MBI2096813.1"/>
    </source>
</evidence>
<dbReference type="SUPFAM" id="SSF88659">
    <property type="entry name" value="Sigma3 and sigma4 domains of RNA polymerase sigma factors"/>
    <property type="match status" value="1"/>
</dbReference>
<dbReference type="GO" id="GO:0006352">
    <property type="term" value="P:DNA-templated transcription initiation"/>
    <property type="evidence" value="ECO:0007669"/>
    <property type="project" value="InterPro"/>
</dbReference>
<dbReference type="InterPro" id="IPR007630">
    <property type="entry name" value="RNA_pol_sigma70_r4"/>
</dbReference>
<evidence type="ECO:0000256" key="1">
    <source>
        <dbReference type="ARBA" id="ARBA00023163"/>
    </source>
</evidence>
<name>A0A931SBF5_9BACT</name>